<proteinExistence type="predicted"/>
<dbReference type="InterPro" id="IPR021276">
    <property type="entry name" value="DUF2855"/>
</dbReference>
<evidence type="ECO:0000313" key="2">
    <source>
        <dbReference type="Proteomes" id="UP001151234"/>
    </source>
</evidence>
<evidence type="ECO:0000313" key="1">
    <source>
        <dbReference type="EMBL" id="MDA5400638.1"/>
    </source>
</evidence>
<keyword evidence="2" id="KW-1185">Reference proteome</keyword>
<dbReference type="InterPro" id="IPR011032">
    <property type="entry name" value="GroES-like_sf"/>
</dbReference>
<gene>
    <name evidence="1" type="ORF">OQ273_18840</name>
</gene>
<sequence length="360" mass="39882">MMQFQVRKDDLSNHRLVEADAPDLADGEILLKVDRFGLTANNITYGVVGERIGYWNFFPPLNDDDGRWGIIPVWGFADVVASNAAEVPEGERLYGYFSMATHLVMRPQKVSETRIFDGSKHRSALPPVYNSYVRLTGQPDYDRALDSARMVLHPLYATSFCLHDFLTDNDWFGAEQIMVISASSKTAIGLAYALTDDERAPASIGMTSARNLDLVRSLGLYDTVLSYDEIEAVDAAKPTAIVDMSGSGSVLSELHAHLGDNMRYCSNVGVTHWSEFGPGPGFIRERSHMFFAPGHIQKRAGEWGKGEFEKRALAFWQSAAERSNDWLTYETTEGLADIAGLFDDLRDGKVSPHTGLAVTL</sequence>
<dbReference type="Pfam" id="PF11017">
    <property type="entry name" value="DUF2855"/>
    <property type="match status" value="1"/>
</dbReference>
<accession>A0A9X3UL80</accession>
<dbReference type="RefSeq" id="WP_267992354.1">
    <property type="nucleotide sequence ID" value="NZ_JAPJZI010000001.1"/>
</dbReference>
<dbReference type="SUPFAM" id="SSF50129">
    <property type="entry name" value="GroES-like"/>
    <property type="match status" value="1"/>
</dbReference>
<reference evidence="1" key="1">
    <citation type="submission" date="2022-11" db="EMBL/GenBank/DDBJ databases">
        <title>Draft genome sequence of Hoeflea poritis E7-10 and Hoeflea prorocentri PM5-8, separated from scleractinian coral Porites lutea and marine dinoflagellate.</title>
        <authorList>
            <person name="Zhang G."/>
            <person name="Wei Q."/>
            <person name="Cai L."/>
        </authorList>
    </citation>
    <scope>NUCLEOTIDE SEQUENCE</scope>
    <source>
        <strain evidence="1">PM5-8</strain>
    </source>
</reference>
<dbReference type="Proteomes" id="UP001151234">
    <property type="component" value="Unassembled WGS sequence"/>
</dbReference>
<comment type="caution">
    <text evidence="1">The sequence shown here is derived from an EMBL/GenBank/DDBJ whole genome shotgun (WGS) entry which is preliminary data.</text>
</comment>
<organism evidence="1 2">
    <name type="scientific">Hoeflea prorocentri</name>
    <dbReference type="NCBI Taxonomy" id="1922333"/>
    <lineage>
        <taxon>Bacteria</taxon>
        <taxon>Pseudomonadati</taxon>
        <taxon>Pseudomonadota</taxon>
        <taxon>Alphaproteobacteria</taxon>
        <taxon>Hyphomicrobiales</taxon>
        <taxon>Rhizobiaceae</taxon>
        <taxon>Hoeflea</taxon>
    </lineage>
</organism>
<dbReference type="EMBL" id="JAPJZI010000001">
    <property type="protein sequence ID" value="MDA5400638.1"/>
    <property type="molecule type" value="Genomic_DNA"/>
</dbReference>
<name>A0A9X3UL80_9HYPH</name>
<protein>
    <submittedName>
        <fullName evidence="1">DUF2855 family protein</fullName>
    </submittedName>
</protein>
<dbReference type="AlphaFoldDB" id="A0A9X3UL80"/>